<organism evidence="1 2">
    <name type="scientific">Blattamonas nauphoetae</name>
    <dbReference type="NCBI Taxonomy" id="2049346"/>
    <lineage>
        <taxon>Eukaryota</taxon>
        <taxon>Metamonada</taxon>
        <taxon>Preaxostyla</taxon>
        <taxon>Oxymonadida</taxon>
        <taxon>Blattamonas</taxon>
    </lineage>
</organism>
<sequence length="347" mass="39299">MSDRISKSSILDQHYTDDNSAFMNWDGNQCESMPVNSAIFRSLVSLIQDGFPFNDRLEEKAASFLDSITYPVFIQSEYSILGIDSSFSHESQINFVTSMTVLLSTPNQTIMKASMKILDNLFVISSSNHRLALLRAGIIPQIFITLHPQSLYIPDAVYIHTYLIQIIANAIWLSTPTGLSTHAIEDKIERHAVHETVLQHVIAPSEKYIGHVCRNRHSITDAGMERGFMLLLTRILQISPYNQSTVGSVLNLPVFLTIPSWLTVLEKDGSISSFLQAMVNIQQEWNITRGGQRQMWKIVQRLLRKEGIEDVSEGKLRNNQNTDYGPYIVENSIDWNDLLGMNVPRRG</sequence>
<dbReference type="EMBL" id="JARBJD010000566">
    <property type="protein sequence ID" value="KAK2941009.1"/>
    <property type="molecule type" value="Genomic_DNA"/>
</dbReference>
<evidence type="ECO:0000313" key="1">
    <source>
        <dbReference type="EMBL" id="KAK2941009.1"/>
    </source>
</evidence>
<reference evidence="1 2" key="1">
    <citation type="journal article" date="2022" name="bioRxiv">
        <title>Genomics of Preaxostyla Flagellates Illuminates Evolutionary Transitions and the Path Towards Mitochondrial Loss.</title>
        <authorList>
            <person name="Novak L.V.F."/>
            <person name="Treitli S.C."/>
            <person name="Pyrih J."/>
            <person name="Halakuc P."/>
            <person name="Pipaliya S.V."/>
            <person name="Vacek V."/>
            <person name="Brzon O."/>
            <person name="Soukal P."/>
            <person name="Eme L."/>
            <person name="Dacks J.B."/>
            <person name="Karnkowska A."/>
            <person name="Elias M."/>
            <person name="Hampl V."/>
        </authorList>
    </citation>
    <scope>NUCLEOTIDE SEQUENCE [LARGE SCALE GENOMIC DNA]</scope>
    <source>
        <strain evidence="1">NAU3</strain>
        <tissue evidence="1">Gut</tissue>
    </source>
</reference>
<name>A0ABQ9WNG4_9EUKA</name>
<dbReference type="Proteomes" id="UP001281761">
    <property type="component" value="Unassembled WGS sequence"/>
</dbReference>
<accession>A0ABQ9WNG4</accession>
<proteinExistence type="predicted"/>
<protein>
    <submittedName>
        <fullName evidence="1">Uncharacterized protein</fullName>
    </submittedName>
</protein>
<evidence type="ECO:0000313" key="2">
    <source>
        <dbReference type="Proteomes" id="UP001281761"/>
    </source>
</evidence>
<keyword evidence="2" id="KW-1185">Reference proteome</keyword>
<comment type="caution">
    <text evidence="1">The sequence shown here is derived from an EMBL/GenBank/DDBJ whole genome shotgun (WGS) entry which is preliminary data.</text>
</comment>
<gene>
    <name evidence="1" type="ORF">BLNAU_24080</name>
</gene>